<dbReference type="Gene3D" id="3.40.50.620">
    <property type="entry name" value="HUPs"/>
    <property type="match status" value="1"/>
</dbReference>
<dbReference type="InterPro" id="IPR051599">
    <property type="entry name" value="Cell_Envelope_Assoc"/>
</dbReference>
<dbReference type="RefSeq" id="WP_068550719.1">
    <property type="nucleotide sequence ID" value="NZ_AP013035.1"/>
</dbReference>
<protein>
    <recommendedName>
        <fullName evidence="2">DUF218 domain-containing protein</fullName>
    </recommendedName>
</protein>
<dbReference type="GO" id="GO:0000270">
    <property type="term" value="P:peptidoglycan metabolic process"/>
    <property type="evidence" value="ECO:0007669"/>
    <property type="project" value="TreeGrafter"/>
</dbReference>
<dbReference type="CDD" id="cd06259">
    <property type="entry name" value="YdcF-like"/>
    <property type="match status" value="1"/>
</dbReference>
<dbReference type="KEGG" id="ttk:TST_1775"/>
<evidence type="ECO:0000259" key="2">
    <source>
        <dbReference type="Pfam" id="PF02698"/>
    </source>
</evidence>
<dbReference type="OrthoDB" id="9782395at2"/>
<dbReference type="EMBL" id="AP013035">
    <property type="protein sequence ID" value="BAT72559.1"/>
    <property type="molecule type" value="Genomic_DNA"/>
</dbReference>
<dbReference type="GO" id="GO:0043164">
    <property type="term" value="P:Gram-negative-bacterium-type cell wall biogenesis"/>
    <property type="evidence" value="ECO:0007669"/>
    <property type="project" value="TreeGrafter"/>
</dbReference>
<reference evidence="4" key="1">
    <citation type="journal article" date="2018" name="Science">
        <title>A primordial and reversible TCA cycle in a facultatively chemolithoautotrophic thermophile.</title>
        <authorList>
            <person name="Nunoura T."/>
            <person name="Chikaraishi Y."/>
            <person name="Izaki R."/>
            <person name="Suwa T."/>
            <person name="Sato T."/>
            <person name="Harada T."/>
            <person name="Mori K."/>
            <person name="Kato Y."/>
            <person name="Miyazaki M."/>
            <person name="Shimamura S."/>
            <person name="Yanagawa K."/>
            <person name="Shuto A."/>
            <person name="Ohkouchi N."/>
            <person name="Fujita N."/>
            <person name="Takaki Y."/>
            <person name="Atomi H."/>
            <person name="Takai K."/>
        </authorList>
    </citation>
    <scope>NUCLEOTIDE SEQUENCE [LARGE SCALE GENOMIC DNA]</scope>
    <source>
        <strain evidence="4">DSM 17441 / JCM 13301 / NBRC 103674 / ABI70S6</strain>
    </source>
</reference>
<dbReference type="GO" id="GO:0005886">
    <property type="term" value="C:plasma membrane"/>
    <property type="evidence" value="ECO:0007669"/>
    <property type="project" value="TreeGrafter"/>
</dbReference>
<keyword evidence="1" id="KW-1133">Transmembrane helix</keyword>
<dbReference type="InterPro" id="IPR014729">
    <property type="entry name" value="Rossmann-like_a/b/a_fold"/>
</dbReference>
<evidence type="ECO:0000313" key="4">
    <source>
        <dbReference type="Proteomes" id="UP000063234"/>
    </source>
</evidence>
<dbReference type="PANTHER" id="PTHR30336:SF4">
    <property type="entry name" value="ENVELOPE BIOGENESIS FACTOR ELYC"/>
    <property type="match status" value="1"/>
</dbReference>
<dbReference type="Pfam" id="PF02698">
    <property type="entry name" value="DUF218"/>
    <property type="match status" value="1"/>
</dbReference>
<dbReference type="AlphaFoldDB" id="A0A0S3QW56"/>
<keyword evidence="1" id="KW-0472">Membrane</keyword>
<feature type="transmembrane region" description="Helical" evidence="1">
    <location>
        <begin position="33"/>
        <end position="54"/>
    </location>
</feature>
<keyword evidence="1" id="KW-0812">Transmembrane</keyword>
<organism evidence="3 4">
    <name type="scientific">Thermosulfidibacter takaii (strain DSM 17441 / JCM 13301 / NBRC 103674 / ABI70S6)</name>
    <dbReference type="NCBI Taxonomy" id="1298851"/>
    <lineage>
        <taxon>Bacteria</taxon>
        <taxon>Pseudomonadati</taxon>
        <taxon>Thermosulfidibacterota</taxon>
        <taxon>Thermosulfidibacteria</taxon>
        <taxon>Thermosulfidibacterales</taxon>
        <taxon>Thermosulfidibacteraceae</taxon>
    </lineage>
</organism>
<keyword evidence="4" id="KW-1185">Reference proteome</keyword>
<proteinExistence type="predicted"/>
<evidence type="ECO:0000256" key="1">
    <source>
        <dbReference type="SAM" id="Phobius"/>
    </source>
</evidence>
<feature type="transmembrane region" description="Helical" evidence="1">
    <location>
        <begin position="7"/>
        <end position="27"/>
    </location>
</feature>
<gene>
    <name evidence="3" type="ORF">TST_1775</name>
</gene>
<evidence type="ECO:0000313" key="3">
    <source>
        <dbReference type="EMBL" id="BAT72559.1"/>
    </source>
</evidence>
<feature type="domain" description="DUF218" evidence="2">
    <location>
        <begin position="73"/>
        <end position="228"/>
    </location>
</feature>
<dbReference type="STRING" id="1298851.TST_1775"/>
<name>A0A0S3QW56_THET7</name>
<dbReference type="InterPro" id="IPR003848">
    <property type="entry name" value="DUF218"/>
</dbReference>
<dbReference type="PANTHER" id="PTHR30336">
    <property type="entry name" value="INNER MEMBRANE PROTEIN, PROBABLE PERMEASE"/>
    <property type="match status" value="1"/>
</dbReference>
<dbReference type="Proteomes" id="UP000063234">
    <property type="component" value="Chromosome"/>
</dbReference>
<accession>A0A0S3QW56</accession>
<sequence length="235" mass="26763">MFLVRKIIDYTLRPLPLLVLFMLFMSLKRRNKALLALTLLLYAIGITPVADLLIKPLERQYSRPSVVNSNIKYVVVLTGDFYTRKTPISSSGCSSTKRLLEAVSLCRKLKHCTLILSGGKLFTEKAGSAIWARILDELGDFQYIVETKSKTTKENAFLVKSIVGKKPFYLVTSAYHMPRSLLTFKRAGTNPIPYPADYLAESSYSIIDFFPLGRNIRKVELALHEYIALLYYFFL</sequence>